<reference evidence="7 8" key="1">
    <citation type="journal article" date="2017" name="PLoS Biol.">
        <title>The sea cucumber genome provides insights into morphological evolution and visceral regeneration.</title>
        <authorList>
            <person name="Zhang X."/>
            <person name="Sun L."/>
            <person name="Yuan J."/>
            <person name="Sun Y."/>
            <person name="Gao Y."/>
            <person name="Zhang L."/>
            <person name="Li S."/>
            <person name="Dai H."/>
            <person name="Hamel J.F."/>
            <person name="Liu C."/>
            <person name="Yu Y."/>
            <person name="Liu S."/>
            <person name="Lin W."/>
            <person name="Guo K."/>
            <person name="Jin S."/>
            <person name="Xu P."/>
            <person name="Storey K.B."/>
            <person name="Huan P."/>
            <person name="Zhang T."/>
            <person name="Zhou Y."/>
            <person name="Zhang J."/>
            <person name="Lin C."/>
            <person name="Li X."/>
            <person name="Xing L."/>
            <person name="Huo D."/>
            <person name="Sun M."/>
            <person name="Wang L."/>
            <person name="Mercier A."/>
            <person name="Li F."/>
            <person name="Yang H."/>
            <person name="Xiang J."/>
        </authorList>
    </citation>
    <scope>NUCLEOTIDE SEQUENCE [LARGE SCALE GENOMIC DNA]</scope>
    <source>
        <strain evidence="7">Shaxun</strain>
        <tissue evidence="7">Muscle</tissue>
    </source>
</reference>
<evidence type="ECO:0000256" key="3">
    <source>
        <dbReference type="ARBA" id="ARBA00022630"/>
    </source>
</evidence>
<dbReference type="InterPro" id="IPR036188">
    <property type="entry name" value="FAD/NAD-bd_sf"/>
</dbReference>
<dbReference type="InterPro" id="IPR006076">
    <property type="entry name" value="FAD-dep_OxRdtase"/>
</dbReference>
<evidence type="ECO:0000259" key="6">
    <source>
        <dbReference type="Pfam" id="PF01266"/>
    </source>
</evidence>
<dbReference type="PANTHER" id="PTHR10961">
    <property type="entry name" value="PEROXISOMAL SARCOSINE OXIDASE"/>
    <property type="match status" value="1"/>
</dbReference>
<keyword evidence="4" id="KW-0274">FAD</keyword>
<feature type="domain" description="FAD dependent oxidoreductase" evidence="6">
    <location>
        <begin position="36"/>
        <end position="350"/>
    </location>
</feature>
<dbReference type="Pfam" id="PF01266">
    <property type="entry name" value="DAO"/>
    <property type="match status" value="1"/>
</dbReference>
<protein>
    <recommendedName>
        <fullName evidence="6">FAD dependent oxidoreductase domain-containing protein</fullName>
    </recommendedName>
</protein>
<dbReference type="InterPro" id="IPR045170">
    <property type="entry name" value="MTOX"/>
</dbReference>
<organism evidence="7 8">
    <name type="scientific">Stichopus japonicus</name>
    <name type="common">Sea cucumber</name>
    <dbReference type="NCBI Taxonomy" id="307972"/>
    <lineage>
        <taxon>Eukaryota</taxon>
        <taxon>Metazoa</taxon>
        <taxon>Echinodermata</taxon>
        <taxon>Eleutherozoa</taxon>
        <taxon>Echinozoa</taxon>
        <taxon>Holothuroidea</taxon>
        <taxon>Aspidochirotacea</taxon>
        <taxon>Aspidochirotida</taxon>
        <taxon>Stichopodidae</taxon>
        <taxon>Apostichopus</taxon>
    </lineage>
</organism>
<name>A0A2G8JPH1_STIJA</name>
<comment type="cofactor">
    <cofactor evidence="1">
        <name>FAD</name>
        <dbReference type="ChEBI" id="CHEBI:57692"/>
    </cofactor>
</comment>
<dbReference type="SUPFAM" id="SSF51905">
    <property type="entry name" value="FAD/NAD(P)-binding domain"/>
    <property type="match status" value="1"/>
</dbReference>
<dbReference type="EMBL" id="MRZV01001474">
    <property type="protein sequence ID" value="PIK37619.1"/>
    <property type="molecule type" value="Genomic_DNA"/>
</dbReference>
<dbReference type="Gene3D" id="3.30.9.10">
    <property type="entry name" value="D-Amino Acid Oxidase, subunit A, domain 2"/>
    <property type="match status" value="1"/>
</dbReference>
<proteinExistence type="inferred from homology"/>
<keyword evidence="3" id="KW-0285">Flavoprotein</keyword>
<evidence type="ECO:0000313" key="8">
    <source>
        <dbReference type="Proteomes" id="UP000230750"/>
    </source>
</evidence>
<sequence>MDQYLTSLIIEEYLEADVLGSHYDEGRITRETDADPIWATLAQRSIANYRNLETKTGISFYSEVGCLTIGPKGSAYTESVERNSQKQNIPIQRCIKQDLQTLFPYLRRDHTKTYLFTKSRSGHISPRRLVMAQKTAAHLRGCEIINDTAISIQKALEGDQGEVVIGTRKNGDIYARRVLLCPGAFINYHRLLPEGCEVEVKVDTELAVRAEVSGKELARLKEMPVMIMFTGKMPDVDDFYLLPPIQYPNGKHYMKIGHHKSFKKELKNLEEVKQWFAKSGDKDIGEFLLQLLHHYIDFEETSVEIDGAVTAGTPTKYPFCGMVSPSIGILTGGNGYGAKSSDEIGRMGAKLIAKGEWDHDLPEELFRPQFKSQKSNKSKL</sequence>
<dbReference type="GO" id="GO:0008115">
    <property type="term" value="F:sarcosine oxidase activity"/>
    <property type="evidence" value="ECO:0007669"/>
    <property type="project" value="TreeGrafter"/>
</dbReference>
<keyword evidence="5" id="KW-0560">Oxidoreductase</keyword>
<evidence type="ECO:0000313" key="7">
    <source>
        <dbReference type="EMBL" id="PIK37619.1"/>
    </source>
</evidence>
<accession>A0A2G8JPH1</accession>
<dbReference type="OrthoDB" id="424974at2759"/>
<dbReference type="Proteomes" id="UP000230750">
    <property type="component" value="Unassembled WGS sequence"/>
</dbReference>
<comment type="caution">
    <text evidence="7">The sequence shown here is derived from an EMBL/GenBank/DDBJ whole genome shotgun (WGS) entry which is preliminary data.</text>
</comment>
<dbReference type="STRING" id="307972.A0A2G8JPH1"/>
<dbReference type="GO" id="GO:0050660">
    <property type="term" value="F:flavin adenine dinucleotide binding"/>
    <property type="evidence" value="ECO:0007669"/>
    <property type="project" value="InterPro"/>
</dbReference>
<dbReference type="Gene3D" id="3.50.50.60">
    <property type="entry name" value="FAD/NAD(P)-binding domain"/>
    <property type="match status" value="1"/>
</dbReference>
<gene>
    <name evidence="7" type="ORF">BSL78_25544</name>
</gene>
<evidence type="ECO:0000256" key="2">
    <source>
        <dbReference type="ARBA" id="ARBA00010989"/>
    </source>
</evidence>
<dbReference type="AlphaFoldDB" id="A0A2G8JPH1"/>
<evidence type="ECO:0000256" key="5">
    <source>
        <dbReference type="ARBA" id="ARBA00023002"/>
    </source>
</evidence>
<evidence type="ECO:0000256" key="1">
    <source>
        <dbReference type="ARBA" id="ARBA00001974"/>
    </source>
</evidence>
<evidence type="ECO:0000256" key="4">
    <source>
        <dbReference type="ARBA" id="ARBA00022827"/>
    </source>
</evidence>
<comment type="similarity">
    <text evidence="2">Belongs to the MSOX/MTOX family.</text>
</comment>
<keyword evidence="8" id="KW-1185">Reference proteome</keyword>
<dbReference type="PANTHER" id="PTHR10961:SF10">
    <property type="entry name" value="FAD DEPENDENT OXIDOREDUCTASE DOMAIN-CONTAINING PROTEIN"/>
    <property type="match status" value="1"/>
</dbReference>